<organism evidence="1 2">
    <name type="scientific">Corallococcus interemptor</name>
    <dbReference type="NCBI Taxonomy" id="2316720"/>
    <lineage>
        <taxon>Bacteria</taxon>
        <taxon>Pseudomonadati</taxon>
        <taxon>Myxococcota</taxon>
        <taxon>Myxococcia</taxon>
        <taxon>Myxococcales</taxon>
        <taxon>Cystobacterineae</taxon>
        <taxon>Myxococcaceae</taxon>
        <taxon>Corallococcus</taxon>
    </lineage>
</organism>
<gene>
    <name evidence="1" type="ORF">D7X96_36630</name>
</gene>
<dbReference type="Proteomes" id="UP000282656">
    <property type="component" value="Unassembled WGS sequence"/>
</dbReference>
<protein>
    <submittedName>
        <fullName evidence="1">Uncharacterized protein</fullName>
    </submittedName>
</protein>
<evidence type="ECO:0000313" key="2">
    <source>
        <dbReference type="Proteomes" id="UP000282656"/>
    </source>
</evidence>
<accession>A0A3A8Q5Q1</accession>
<proteinExistence type="predicted"/>
<comment type="caution">
    <text evidence="1">The sequence shown here is derived from an EMBL/GenBank/DDBJ whole genome shotgun (WGS) entry which is preliminary data.</text>
</comment>
<dbReference type="AlphaFoldDB" id="A0A3A8Q5Q1"/>
<keyword evidence="2" id="KW-1185">Reference proteome</keyword>
<sequence length="72" mass="7229">MEGEGGAGAGGVPLGLRRARPAGLRHAAGGLKAAVSAALLQRAVRGFAVYDLCVTLPFATQWTAEALASAPR</sequence>
<dbReference type="EMBL" id="RAWM01000188">
    <property type="protein sequence ID" value="RKH58604.1"/>
    <property type="molecule type" value="Genomic_DNA"/>
</dbReference>
<evidence type="ECO:0000313" key="1">
    <source>
        <dbReference type="EMBL" id="RKH58604.1"/>
    </source>
</evidence>
<name>A0A3A8Q5Q1_9BACT</name>
<reference evidence="2" key="1">
    <citation type="submission" date="2018-09" db="EMBL/GenBank/DDBJ databases">
        <authorList>
            <person name="Livingstone P.G."/>
            <person name="Whitworth D.E."/>
        </authorList>
    </citation>
    <scope>NUCLEOTIDE SEQUENCE [LARGE SCALE GENOMIC DNA]</scope>
    <source>
        <strain evidence="2">AB047A</strain>
    </source>
</reference>